<dbReference type="PANTHER" id="PTHR47718">
    <property type="entry name" value="OS01G0519700 PROTEIN"/>
    <property type="match status" value="1"/>
</dbReference>
<sequence length="257" mass="30504">MTNKFKMPFAPFIGVNHHAQFILFGGALLENEKEETLEWLFEHFLKCMIDKHPKAIITDQDKSIGNAIRNVFPNTRHRFCSRHIKKPELEHLQPYVARYKDFQESYKEWVKSDTVEEFESRWEVIHGKYNLESNCWARYFFAGMTRSGRSESIHSFFDGYVNSRTMLNEFVIQYDKAVESRRSAEEDEDFKTRNSRAVLSSVHPIEAKVGECYTRKVFEIFKKEWKEATSNLSHDTLSKTTEEIKYRVGQLDIDKRY</sequence>
<gene>
    <name evidence="2" type="ORF">LSAT_V11C100002070</name>
</gene>
<dbReference type="InterPro" id="IPR018289">
    <property type="entry name" value="MULE_transposase_dom"/>
</dbReference>
<feature type="domain" description="MULE transposase" evidence="1">
    <location>
        <begin position="2"/>
        <end position="86"/>
    </location>
</feature>
<dbReference type="Pfam" id="PF10551">
    <property type="entry name" value="MULE"/>
    <property type="match status" value="1"/>
</dbReference>
<evidence type="ECO:0000313" key="3">
    <source>
        <dbReference type="Proteomes" id="UP000235145"/>
    </source>
</evidence>
<evidence type="ECO:0000259" key="1">
    <source>
        <dbReference type="Pfam" id="PF10551"/>
    </source>
</evidence>
<organism evidence="2 3">
    <name type="scientific">Lactuca sativa</name>
    <name type="common">Garden lettuce</name>
    <dbReference type="NCBI Taxonomy" id="4236"/>
    <lineage>
        <taxon>Eukaryota</taxon>
        <taxon>Viridiplantae</taxon>
        <taxon>Streptophyta</taxon>
        <taxon>Embryophyta</taxon>
        <taxon>Tracheophyta</taxon>
        <taxon>Spermatophyta</taxon>
        <taxon>Magnoliopsida</taxon>
        <taxon>eudicotyledons</taxon>
        <taxon>Gunneridae</taxon>
        <taxon>Pentapetalae</taxon>
        <taxon>asterids</taxon>
        <taxon>campanulids</taxon>
        <taxon>Asterales</taxon>
        <taxon>Asteraceae</taxon>
        <taxon>Cichorioideae</taxon>
        <taxon>Cichorieae</taxon>
        <taxon>Lactucinae</taxon>
        <taxon>Lactuca</taxon>
    </lineage>
</organism>
<protein>
    <recommendedName>
        <fullName evidence="1">MULE transposase domain-containing protein</fullName>
    </recommendedName>
</protein>
<dbReference type="AlphaFoldDB" id="A0A9R1WPN5"/>
<name>A0A9R1WPN5_LACSA</name>
<accession>A0A9R1WPN5</accession>
<dbReference type="Proteomes" id="UP000235145">
    <property type="component" value="Unassembled WGS sequence"/>
</dbReference>
<comment type="caution">
    <text evidence="2">The sequence shown here is derived from an EMBL/GenBank/DDBJ whole genome shotgun (WGS) entry which is preliminary data.</text>
</comment>
<reference evidence="2 3" key="1">
    <citation type="journal article" date="2017" name="Nat. Commun.">
        <title>Genome assembly with in vitro proximity ligation data and whole-genome triplication in lettuce.</title>
        <authorList>
            <person name="Reyes-Chin-Wo S."/>
            <person name="Wang Z."/>
            <person name="Yang X."/>
            <person name="Kozik A."/>
            <person name="Arikit S."/>
            <person name="Song C."/>
            <person name="Xia L."/>
            <person name="Froenicke L."/>
            <person name="Lavelle D.O."/>
            <person name="Truco M.J."/>
            <person name="Xia R."/>
            <person name="Zhu S."/>
            <person name="Xu C."/>
            <person name="Xu H."/>
            <person name="Xu X."/>
            <person name="Cox K."/>
            <person name="Korf I."/>
            <person name="Meyers B.C."/>
            <person name="Michelmore R.W."/>
        </authorList>
    </citation>
    <scope>NUCLEOTIDE SEQUENCE [LARGE SCALE GENOMIC DNA]</scope>
    <source>
        <strain evidence="3">cv. Salinas</strain>
        <tissue evidence="2">Seedlings</tissue>
    </source>
</reference>
<proteinExistence type="predicted"/>
<dbReference type="EMBL" id="NBSK02000001">
    <property type="protein sequence ID" value="KAJ0226331.1"/>
    <property type="molecule type" value="Genomic_DNA"/>
</dbReference>
<evidence type="ECO:0000313" key="2">
    <source>
        <dbReference type="EMBL" id="KAJ0226331.1"/>
    </source>
</evidence>
<keyword evidence="3" id="KW-1185">Reference proteome</keyword>
<dbReference type="PANTHER" id="PTHR47718:SF7">
    <property type="entry name" value="PROTEIN FAR1-RELATED SEQUENCE"/>
    <property type="match status" value="1"/>
</dbReference>